<feature type="coiled-coil region" evidence="1">
    <location>
        <begin position="245"/>
        <end position="272"/>
    </location>
</feature>
<organism evidence="2 3">
    <name type="scientific">Chitinophaga agrisoli</name>
    <dbReference type="NCBI Taxonomy" id="2607653"/>
    <lineage>
        <taxon>Bacteria</taxon>
        <taxon>Pseudomonadati</taxon>
        <taxon>Bacteroidota</taxon>
        <taxon>Chitinophagia</taxon>
        <taxon>Chitinophagales</taxon>
        <taxon>Chitinophagaceae</taxon>
        <taxon>Chitinophaga</taxon>
    </lineage>
</organism>
<name>A0A5B2VTS5_9BACT</name>
<keyword evidence="1" id="KW-0175">Coiled coil</keyword>
<accession>A0A5B2VTS5</accession>
<keyword evidence="3" id="KW-1185">Reference proteome</keyword>
<evidence type="ECO:0000256" key="1">
    <source>
        <dbReference type="SAM" id="Coils"/>
    </source>
</evidence>
<sequence>MRTCTYILLWVFLLIAREGFSQTKQDTGFYLIQDGCKGVTAVSYPLFRKDTVVPTIRKRREVIALPPRTPFLVIHGNVTYDLYYQSHVDTPYIENDVYQHTVQTFLDITVRNQYPLRVAFTTNMGNSSLFRNITGINLQYTNSDFKNMLADKARHWDAGRLQQLDELKALRAQWEQKANEVYQLKNSIAARFGVQQIVEAKERALYEKVQDSLSRLAGFGMQDINLAQRWPPIDRPKMSQTDTAMSRLVKERAAAAQQLDSLQKQLAGLDQLYLGKQKAYGVNNTQLLDVLMKSRNNKELADNLHAMNLPDTVLPKGYKNLLAIRSVGVGRTIVDYSELTAKDISILGVQAEYNPSYYVAFATGMVDYRFRNFIVNENRSRQYLNLIRVGTGMREGNNIIFTWYTGKKQLYNFNTDTTGTNPQTAPNYNIMGVSLEGKWQLNRNNYLVGEVAKSSLPYYARSTDKQSTMGSMLELGNRSNEAYSVSSFSFVPLTGTRINAMYKKMGANFQSFSLYTTGSSQSAWSLRVDQPFFRKQLTLSASIRQNDFTSLYQNVDYKTNTIFKSIQATLRIKKWPVVAVGYMPSSQLIKLSENQYTENLFYTLVGSVSHFYEYNGVMMNTIFSYTRFYNKQTDSNFVYFNSKNILLNHTVFLGKFTLNGSLSAATNQDYDLYGIDGNVQYKINNWLEIGGGAKYNRQTQFNIEQLGYSGNTRVNIPRLGEVSLMADKGFVPGAAKQLVPNNTGRLTYTKIF</sequence>
<proteinExistence type="predicted"/>
<protein>
    <submittedName>
        <fullName evidence="2">Uncharacterized protein</fullName>
    </submittedName>
</protein>
<evidence type="ECO:0000313" key="3">
    <source>
        <dbReference type="Proteomes" id="UP000324611"/>
    </source>
</evidence>
<dbReference type="AlphaFoldDB" id="A0A5B2VTS5"/>
<evidence type="ECO:0000313" key="2">
    <source>
        <dbReference type="EMBL" id="KAA2243193.1"/>
    </source>
</evidence>
<dbReference type="Proteomes" id="UP000324611">
    <property type="component" value="Unassembled WGS sequence"/>
</dbReference>
<reference evidence="2 3" key="1">
    <citation type="submission" date="2019-09" db="EMBL/GenBank/DDBJ databases">
        <title>Chitinophaga ginsengihumi sp. nov., isolated from soil of ginseng rhizosphere.</title>
        <authorList>
            <person name="Lee J."/>
        </authorList>
    </citation>
    <scope>NUCLEOTIDE SEQUENCE [LARGE SCALE GENOMIC DNA]</scope>
    <source>
        <strain evidence="2 3">BN140078</strain>
    </source>
</reference>
<reference evidence="2 3" key="2">
    <citation type="submission" date="2019-09" db="EMBL/GenBank/DDBJ databases">
        <authorList>
            <person name="Jin C."/>
        </authorList>
    </citation>
    <scope>NUCLEOTIDE SEQUENCE [LARGE SCALE GENOMIC DNA]</scope>
    <source>
        <strain evidence="2 3">BN140078</strain>
    </source>
</reference>
<dbReference type="EMBL" id="VUOC01000002">
    <property type="protein sequence ID" value="KAA2243193.1"/>
    <property type="molecule type" value="Genomic_DNA"/>
</dbReference>
<dbReference type="RefSeq" id="WP_149838068.1">
    <property type="nucleotide sequence ID" value="NZ_VUOC01000002.1"/>
</dbReference>
<gene>
    <name evidence="2" type="ORF">F0L74_11805</name>
</gene>
<comment type="caution">
    <text evidence="2">The sequence shown here is derived from an EMBL/GenBank/DDBJ whole genome shotgun (WGS) entry which is preliminary data.</text>
</comment>